<reference evidence="3" key="1">
    <citation type="submission" date="2021-01" db="EMBL/GenBank/DDBJ databases">
        <authorList>
            <person name="Corre E."/>
            <person name="Pelletier E."/>
            <person name="Niang G."/>
            <person name="Scheremetjew M."/>
            <person name="Finn R."/>
            <person name="Kale V."/>
            <person name="Holt S."/>
            <person name="Cochrane G."/>
            <person name="Meng A."/>
            <person name="Brown T."/>
            <person name="Cohen L."/>
        </authorList>
    </citation>
    <scope>NUCLEOTIDE SEQUENCE</scope>
</reference>
<feature type="region of interest" description="Disordered" evidence="1">
    <location>
        <begin position="12"/>
        <end position="41"/>
    </location>
</feature>
<evidence type="ECO:0000313" key="3">
    <source>
        <dbReference type="EMBL" id="CAD8841342.1"/>
    </source>
</evidence>
<dbReference type="EMBL" id="HBFQ01022319">
    <property type="protein sequence ID" value="CAD8841341.1"/>
    <property type="molecule type" value="Transcribed_RNA"/>
</dbReference>
<dbReference type="AlphaFoldDB" id="A0A6T8X7T4"/>
<feature type="compositionally biased region" description="Basic and acidic residues" evidence="1">
    <location>
        <begin position="12"/>
        <end position="26"/>
    </location>
</feature>
<dbReference type="EMBL" id="HBFQ01022320">
    <property type="protein sequence ID" value="CAD8841342.1"/>
    <property type="molecule type" value="Transcribed_RNA"/>
</dbReference>
<sequence>MASLLAMCWGARPKEARPHPSSPHEHTIHHRASKASKGSVKVKTVKIDSSTEVPVDIFNAMMLAGVEARRRGQFHKEERITNKPYCPVAFHSFRSEQHLIRNSI</sequence>
<proteinExistence type="predicted"/>
<gene>
    <name evidence="2" type="ORF">NSCI0253_LOCUS15689</name>
    <name evidence="3" type="ORF">NSCI0253_LOCUS15690</name>
</gene>
<evidence type="ECO:0000256" key="1">
    <source>
        <dbReference type="SAM" id="MobiDB-lite"/>
    </source>
</evidence>
<protein>
    <submittedName>
        <fullName evidence="3">Uncharacterized protein</fullName>
    </submittedName>
</protein>
<organism evidence="3">
    <name type="scientific">Noctiluca scintillans</name>
    <name type="common">Sea sparkle</name>
    <name type="synonym">Red tide dinoflagellate</name>
    <dbReference type="NCBI Taxonomy" id="2966"/>
    <lineage>
        <taxon>Eukaryota</taxon>
        <taxon>Sar</taxon>
        <taxon>Alveolata</taxon>
        <taxon>Dinophyceae</taxon>
        <taxon>Noctilucales</taxon>
        <taxon>Noctilucaceae</taxon>
        <taxon>Noctiluca</taxon>
    </lineage>
</organism>
<accession>A0A6T8X7T4</accession>
<evidence type="ECO:0000313" key="2">
    <source>
        <dbReference type="EMBL" id="CAD8841341.1"/>
    </source>
</evidence>
<name>A0A6T8X7T4_NOCSC</name>